<reference evidence="1" key="1">
    <citation type="submission" date="2021-01" db="EMBL/GenBank/DDBJ databases">
        <authorList>
            <person name="Corre E."/>
            <person name="Pelletier E."/>
            <person name="Niang G."/>
            <person name="Scheremetjew M."/>
            <person name="Finn R."/>
            <person name="Kale V."/>
            <person name="Holt S."/>
            <person name="Cochrane G."/>
            <person name="Meng A."/>
            <person name="Brown T."/>
            <person name="Cohen L."/>
        </authorList>
    </citation>
    <scope>NUCLEOTIDE SEQUENCE</scope>
    <source>
        <strain evidence="1">UTEX LB 985</strain>
    </source>
</reference>
<evidence type="ECO:0000313" key="1">
    <source>
        <dbReference type="EMBL" id="CAD9510464.1"/>
    </source>
</evidence>
<name>A0A7S2MZ66_9EUKA</name>
<protein>
    <submittedName>
        <fullName evidence="1">Uncharacterized protein</fullName>
    </submittedName>
</protein>
<dbReference type="EMBL" id="HBGU01058209">
    <property type="protein sequence ID" value="CAD9510464.1"/>
    <property type="molecule type" value="Transcribed_RNA"/>
</dbReference>
<proteinExistence type="predicted"/>
<sequence length="230" mass="25595">MPRDAVTPPPPPPPRLRIAWLTSHAVRNEVVCNETLRTKPLNSWDYYCALFRALTERPSLSVHQSTTLNYHSSSYSLRKAADVGVLPLECTKSGSFTLLTCLNKIDVCQGDRGGMHSCPNTEPLPIAIFLNKMFKEPLGKLRTIRNHTHAKRIVAIFSVMPPAHLPLHTAVSGVRAFSLPYAADPAIFGSASVAVEHSTSITGHHRFHFPRRTHEMPRIEMSPVYDHACT</sequence>
<organism evidence="1">
    <name type="scientific">Haptolina brevifila</name>
    <dbReference type="NCBI Taxonomy" id="156173"/>
    <lineage>
        <taxon>Eukaryota</taxon>
        <taxon>Haptista</taxon>
        <taxon>Haptophyta</taxon>
        <taxon>Prymnesiophyceae</taxon>
        <taxon>Prymnesiales</taxon>
        <taxon>Prymnesiaceae</taxon>
        <taxon>Haptolina</taxon>
    </lineage>
</organism>
<accession>A0A7S2MZ66</accession>
<dbReference type="AlphaFoldDB" id="A0A7S2MZ66"/>
<gene>
    <name evidence="1" type="ORF">CBRE1094_LOCUS31634</name>
</gene>